<sequence length="67" mass="7642">MRENNTIKTGNEYIALKKYLTPTMHVALFEIENSIATASTQGIIGNAPTDIQVEDWTKKEDTEFFDF</sequence>
<evidence type="ECO:0000313" key="2">
    <source>
        <dbReference type="Proteomes" id="UP001165302"/>
    </source>
</evidence>
<dbReference type="EMBL" id="JADEYP010000005">
    <property type="protein sequence ID" value="MCA5004402.1"/>
    <property type="molecule type" value="Genomic_DNA"/>
</dbReference>
<accession>A0ABS7Z2M3</accession>
<comment type="caution">
    <text evidence="1">The sequence shown here is derived from an EMBL/GenBank/DDBJ whole genome shotgun (WGS) entry which is preliminary data.</text>
</comment>
<keyword evidence="2" id="KW-1185">Reference proteome</keyword>
<dbReference type="RefSeq" id="WP_225551732.1">
    <property type="nucleotide sequence ID" value="NZ_JADEYP010000005.1"/>
</dbReference>
<evidence type="ECO:0000313" key="1">
    <source>
        <dbReference type="EMBL" id="MCA5004402.1"/>
    </source>
</evidence>
<protein>
    <submittedName>
        <fullName evidence="1">Uncharacterized protein</fullName>
    </submittedName>
</protein>
<reference evidence="1" key="1">
    <citation type="submission" date="2020-10" db="EMBL/GenBank/DDBJ databases">
        <authorList>
            <person name="Lu T."/>
            <person name="Wang Q."/>
            <person name="Han X."/>
        </authorList>
    </citation>
    <scope>NUCLEOTIDE SEQUENCE</scope>
    <source>
        <strain evidence="1">WQ 366</strain>
    </source>
</reference>
<proteinExistence type="predicted"/>
<gene>
    <name evidence="1" type="ORF">IPZ78_04415</name>
</gene>
<dbReference type="Proteomes" id="UP001165302">
    <property type="component" value="Unassembled WGS sequence"/>
</dbReference>
<name>A0ABS7Z2M3_9SPHI</name>
<organism evidence="1 2">
    <name type="scientific">Sphingobacterium bovistauri</name>
    <dbReference type="NCBI Taxonomy" id="2781959"/>
    <lineage>
        <taxon>Bacteria</taxon>
        <taxon>Pseudomonadati</taxon>
        <taxon>Bacteroidota</taxon>
        <taxon>Sphingobacteriia</taxon>
        <taxon>Sphingobacteriales</taxon>
        <taxon>Sphingobacteriaceae</taxon>
        <taxon>Sphingobacterium</taxon>
    </lineage>
</organism>